<feature type="binding site" evidence="8">
    <location>
        <begin position="231"/>
        <end position="235"/>
    </location>
    <ligand>
        <name>GTP</name>
        <dbReference type="ChEBI" id="CHEBI:37565"/>
        <label>2</label>
    </ligand>
</feature>
<organism evidence="12 13">
    <name type="scientific">Thermospira aquatica</name>
    <dbReference type="NCBI Taxonomy" id="2828656"/>
    <lineage>
        <taxon>Bacteria</taxon>
        <taxon>Pseudomonadati</taxon>
        <taxon>Spirochaetota</taxon>
        <taxon>Spirochaetia</taxon>
        <taxon>Brevinematales</taxon>
        <taxon>Thermospiraceae</taxon>
        <taxon>Thermospira</taxon>
    </lineage>
</organism>
<dbReference type="GO" id="GO:0005525">
    <property type="term" value="F:GTP binding"/>
    <property type="evidence" value="ECO:0007669"/>
    <property type="project" value="UniProtKB-UniRule"/>
</dbReference>
<dbReference type="Gene3D" id="3.30.300.20">
    <property type="match status" value="1"/>
</dbReference>
<dbReference type="PROSITE" id="PS51712">
    <property type="entry name" value="G_ENGA"/>
    <property type="match status" value="1"/>
</dbReference>
<reference evidence="12" key="1">
    <citation type="submission" date="2021-04" db="EMBL/GenBank/DDBJ databases">
        <authorList>
            <person name="Postec A."/>
        </authorList>
    </citation>
    <scope>NUCLEOTIDE SEQUENCE</scope>
    <source>
        <strain evidence="12">F1F22</strain>
    </source>
</reference>
<dbReference type="GO" id="GO:0016787">
    <property type="term" value="F:hydrolase activity"/>
    <property type="evidence" value="ECO:0007669"/>
    <property type="project" value="UniProtKB-KW"/>
</dbReference>
<evidence type="ECO:0000256" key="8">
    <source>
        <dbReference type="HAMAP-Rule" id="MF_00195"/>
    </source>
</evidence>
<dbReference type="SUPFAM" id="SSF52540">
    <property type="entry name" value="P-loop containing nucleoside triphosphate hydrolases"/>
    <property type="match status" value="2"/>
</dbReference>
<evidence type="ECO:0000256" key="6">
    <source>
        <dbReference type="ARBA" id="ARBA00023134"/>
    </source>
</evidence>
<dbReference type="PIRSF" id="PIRSF006485">
    <property type="entry name" value="GTP-binding_EngA"/>
    <property type="match status" value="1"/>
</dbReference>
<dbReference type="EMBL" id="CP073355">
    <property type="protein sequence ID" value="URA09996.1"/>
    <property type="molecule type" value="Genomic_DNA"/>
</dbReference>
<sequence length="445" mass="51461">MRKDLPIVAIIGRPNVGKSSLFNLLIGERKSIVDETEGVTRDINMELIQTEYGAFYLYDTAGFLKEGDKFNSLVQKKVKEAIEKTDIILFMVDGRNLHPMDKEIASFLHEQEKEVWVIANKLDNPDMEVLAYEFYTLGFKEIIPFSVVHKRGYATLKEKIEIWAKNHGKSITPIQDEIRVAIVGKPNVGKSQLVNTILGYERSLVSDVAGTTRDALDDIFQWEGKTIRLIDTAGIKKKSRVADDVDYYTQVRTIQAIERSEIVVLLIDAVEGLAHSDKVILDMVAEKRRGLVIAFNKWDLKTTSGKDNTEMMKAYDAYFKQELPEFTYIPLHYISAKTGYKVPQLLHRILEIHEWFHKRIETSELNQWLQTIKEANPYKQASNLRVYYGTQIYEAPPGFLFFINKKEHLRKDYPRFLEKRLREAFGFPGIPLKLIFKEKTRDDKS</sequence>
<comment type="similarity">
    <text evidence="1 8 9 10">Belongs to the TRAFAC class TrmE-Era-EngA-EngB-Septin-like GTPase superfamily. EngA (Der) GTPase family.</text>
</comment>
<dbReference type="InterPro" id="IPR015946">
    <property type="entry name" value="KH_dom-like_a/b"/>
</dbReference>
<dbReference type="CDD" id="cd01894">
    <property type="entry name" value="EngA1"/>
    <property type="match status" value="1"/>
</dbReference>
<feature type="binding site" evidence="8">
    <location>
        <begin position="184"/>
        <end position="191"/>
    </location>
    <ligand>
        <name>GTP</name>
        <dbReference type="ChEBI" id="CHEBI:37565"/>
        <label>2</label>
    </ligand>
</feature>
<dbReference type="InterPro" id="IPR005225">
    <property type="entry name" value="Small_GTP-bd"/>
</dbReference>
<dbReference type="KEGG" id="taqu:KDW03_11020"/>
<dbReference type="InterPro" id="IPR032859">
    <property type="entry name" value="KH_dom-like"/>
</dbReference>
<proteinExistence type="inferred from homology"/>
<keyword evidence="13" id="KW-1185">Reference proteome</keyword>
<dbReference type="InterPro" id="IPR031166">
    <property type="entry name" value="G_ENGA"/>
</dbReference>
<feature type="binding site" evidence="8">
    <location>
        <begin position="59"/>
        <end position="63"/>
    </location>
    <ligand>
        <name>GTP</name>
        <dbReference type="ChEBI" id="CHEBI:37565"/>
        <label>1</label>
    </ligand>
</feature>
<evidence type="ECO:0000256" key="4">
    <source>
        <dbReference type="ARBA" id="ARBA00022737"/>
    </source>
</evidence>
<dbReference type="FunFam" id="3.40.50.300:FF:000040">
    <property type="entry name" value="GTPase Der"/>
    <property type="match status" value="1"/>
</dbReference>
<evidence type="ECO:0000256" key="10">
    <source>
        <dbReference type="RuleBase" id="RU004481"/>
    </source>
</evidence>
<dbReference type="NCBIfam" id="TIGR03594">
    <property type="entry name" value="GTPase_EngA"/>
    <property type="match status" value="1"/>
</dbReference>
<dbReference type="CDD" id="cd01895">
    <property type="entry name" value="EngA2"/>
    <property type="match status" value="1"/>
</dbReference>
<evidence type="ECO:0000256" key="9">
    <source>
        <dbReference type="PROSITE-ProRule" id="PRU01049"/>
    </source>
</evidence>
<dbReference type="GO" id="GO:0042254">
    <property type="term" value="P:ribosome biogenesis"/>
    <property type="evidence" value="ECO:0007669"/>
    <property type="project" value="UniProtKB-KW"/>
</dbReference>
<evidence type="ECO:0000256" key="2">
    <source>
        <dbReference type="ARBA" id="ARBA00020953"/>
    </source>
</evidence>
<dbReference type="InterPro" id="IPR006073">
    <property type="entry name" value="GTP-bd"/>
</dbReference>
<dbReference type="PANTHER" id="PTHR43834">
    <property type="entry name" value="GTPASE DER"/>
    <property type="match status" value="1"/>
</dbReference>
<keyword evidence="4 10" id="KW-0677">Repeat</keyword>
<keyword evidence="3 8" id="KW-0690">Ribosome biogenesis</keyword>
<dbReference type="RefSeq" id="WP_271435127.1">
    <property type="nucleotide sequence ID" value="NZ_CP073355.1"/>
</dbReference>
<dbReference type="AlphaFoldDB" id="A0AAX3BCJ7"/>
<dbReference type="Pfam" id="PF01926">
    <property type="entry name" value="MMR_HSR1"/>
    <property type="match status" value="2"/>
</dbReference>
<evidence type="ECO:0000256" key="1">
    <source>
        <dbReference type="ARBA" id="ARBA00008279"/>
    </source>
</evidence>
<evidence type="ECO:0000259" key="11">
    <source>
        <dbReference type="PROSITE" id="PS51712"/>
    </source>
</evidence>
<evidence type="ECO:0000313" key="12">
    <source>
        <dbReference type="EMBL" id="URA09996.1"/>
    </source>
</evidence>
<dbReference type="InterPro" id="IPR027417">
    <property type="entry name" value="P-loop_NTPase"/>
</dbReference>
<protein>
    <recommendedName>
        <fullName evidence="2 8">GTPase Der</fullName>
    </recommendedName>
    <alternativeName>
        <fullName evidence="7 8">GTP-binding protein EngA</fullName>
    </alternativeName>
</protein>
<reference evidence="12" key="2">
    <citation type="submission" date="2022-06" db="EMBL/GenBank/DDBJ databases">
        <title>Thermospira aquatica gen. nov., sp. nov.</title>
        <authorList>
            <person name="Ben Ali Gam Z."/>
            <person name="Labat M."/>
        </authorList>
    </citation>
    <scope>NUCLEOTIDE SEQUENCE</scope>
    <source>
        <strain evidence="12">F1F22</strain>
    </source>
</reference>
<dbReference type="Gene3D" id="3.40.50.300">
    <property type="entry name" value="P-loop containing nucleotide triphosphate hydrolases"/>
    <property type="match status" value="2"/>
</dbReference>
<comment type="subunit">
    <text evidence="8">Associates with the 50S ribosomal subunit.</text>
</comment>
<dbReference type="GO" id="GO:0043022">
    <property type="term" value="F:ribosome binding"/>
    <property type="evidence" value="ECO:0007669"/>
    <property type="project" value="TreeGrafter"/>
</dbReference>
<evidence type="ECO:0000313" key="13">
    <source>
        <dbReference type="Proteomes" id="UP001056539"/>
    </source>
</evidence>
<dbReference type="NCBIfam" id="TIGR00231">
    <property type="entry name" value="small_GTP"/>
    <property type="match status" value="2"/>
</dbReference>
<keyword evidence="12" id="KW-0378">Hydrolase</keyword>
<dbReference type="Pfam" id="PF14714">
    <property type="entry name" value="KH_dom-like"/>
    <property type="match status" value="1"/>
</dbReference>
<comment type="function">
    <text evidence="8 10">GTPase that plays an essential role in the late steps of ribosome biogenesis.</text>
</comment>
<keyword evidence="5 8" id="KW-0547">Nucleotide-binding</keyword>
<dbReference type="PANTHER" id="PTHR43834:SF6">
    <property type="entry name" value="GTPASE DER"/>
    <property type="match status" value="1"/>
</dbReference>
<dbReference type="HAMAP" id="MF_00195">
    <property type="entry name" value="GTPase_Der"/>
    <property type="match status" value="1"/>
</dbReference>
<feature type="binding site" evidence="8">
    <location>
        <begin position="120"/>
        <end position="123"/>
    </location>
    <ligand>
        <name>GTP</name>
        <dbReference type="ChEBI" id="CHEBI:37565"/>
        <label>1</label>
    </ligand>
</feature>
<dbReference type="Proteomes" id="UP001056539">
    <property type="component" value="Chromosome"/>
</dbReference>
<evidence type="ECO:0000256" key="7">
    <source>
        <dbReference type="ARBA" id="ARBA00032345"/>
    </source>
</evidence>
<dbReference type="PRINTS" id="PR00326">
    <property type="entry name" value="GTP1OBG"/>
</dbReference>
<evidence type="ECO:0000256" key="5">
    <source>
        <dbReference type="ARBA" id="ARBA00022741"/>
    </source>
</evidence>
<dbReference type="InterPro" id="IPR016484">
    <property type="entry name" value="GTPase_Der"/>
</dbReference>
<keyword evidence="6 8" id="KW-0342">GTP-binding</keyword>
<name>A0AAX3BCJ7_9SPIR</name>
<accession>A0AAX3BCJ7</accession>
<gene>
    <name evidence="8 12" type="primary">der</name>
    <name evidence="12" type="ORF">KDW03_11020</name>
</gene>
<feature type="binding site" evidence="8">
    <location>
        <begin position="296"/>
        <end position="299"/>
    </location>
    <ligand>
        <name>GTP</name>
        <dbReference type="ChEBI" id="CHEBI:37565"/>
        <label>2</label>
    </ligand>
</feature>
<feature type="domain" description="EngA-type G" evidence="11">
    <location>
        <begin position="178"/>
        <end position="357"/>
    </location>
</feature>
<feature type="binding site" evidence="8">
    <location>
        <begin position="12"/>
        <end position="19"/>
    </location>
    <ligand>
        <name>GTP</name>
        <dbReference type="ChEBI" id="CHEBI:37565"/>
        <label>1</label>
    </ligand>
</feature>
<evidence type="ECO:0000256" key="3">
    <source>
        <dbReference type="ARBA" id="ARBA00022517"/>
    </source>
</evidence>